<dbReference type="AlphaFoldDB" id="J9WJ27"/>
<dbReference type="HOGENOM" id="CLU_1487939_0_0_11"/>
<feature type="region of interest" description="Disordered" evidence="1">
    <location>
        <begin position="44"/>
        <end position="93"/>
    </location>
</feature>
<evidence type="ECO:0000256" key="1">
    <source>
        <dbReference type="SAM" id="MobiDB-lite"/>
    </source>
</evidence>
<reference evidence="2 3" key="1">
    <citation type="journal article" date="2007" name="PLoS ONE">
        <title>Molecular analysis of a leprosy immunotherapeutic bacillus provides insights into Mycobacterium evolution.</title>
        <authorList>
            <person name="Ahmed N."/>
            <person name="Saini V."/>
            <person name="Raghuvanshi S."/>
            <person name="Khurana J.P."/>
            <person name="Tyagi A.K."/>
            <person name="Tyagi A.K."/>
            <person name="Hasnain S.E."/>
        </authorList>
    </citation>
    <scope>NUCLEOTIDE SEQUENCE [LARGE SCALE GENOMIC DNA]</scope>
    <source>
        <strain evidence="2">MTCC 9506</strain>
    </source>
</reference>
<organism evidence="2 3">
    <name type="scientific">Mycobacterium indicus pranii (strain DSM 45239 / MTCC 9506)</name>
    <dbReference type="NCBI Taxonomy" id="1232724"/>
    <lineage>
        <taxon>Bacteria</taxon>
        <taxon>Bacillati</taxon>
        <taxon>Actinomycetota</taxon>
        <taxon>Actinomycetes</taxon>
        <taxon>Mycobacteriales</taxon>
        <taxon>Mycobacteriaceae</taxon>
        <taxon>Mycobacterium</taxon>
        <taxon>Mycobacterium avium complex (MAC)</taxon>
    </lineage>
</organism>
<feature type="compositionally biased region" description="Low complexity" evidence="1">
    <location>
        <begin position="69"/>
        <end position="79"/>
    </location>
</feature>
<sequence>MRERTFLANAARRISMSKHDKADEARRGLIDSVKGKAKEVVGAVTGNDSLTAEGQLEQTQAHERKEANATEAVAEAQAKQARDDAAEAKADGARQRLAADAGAVAAEDSIEARQAAQKRAAERAAQQTAATEQTRAELDAQQQMQRAKADEREEIGDATEDVVDAAARHQTSVQVAANEKAEADRLRHHAQNVSDEADLP</sequence>
<dbReference type="InterPro" id="IPR036629">
    <property type="entry name" value="YjbJ_sf"/>
</dbReference>
<gene>
    <name evidence="2" type="ORF">MIP_03564</name>
</gene>
<feature type="region of interest" description="Disordered" evidence="1">
    <location>
        <begin position="114"/>
        <end position="158"/>
    </location>
</feature>
<dbReference type="EMBL" id="CP002275">
    <property type="protein sequence ID" value="AFS14447.1"/>
    <property type="molecule type" value="Genomic_DNA"/>
</dbReference>
<feature type="compositionally biased region" description="Low complexity" evidence="1">
    <location>
        <begin position="114"/>
        <end position="133"/>
    </location>
</feature>
<dbReference type="Proteomes" id="UP000007329">
    <property type="component" value="Chromosome"/>
</dbReference>
<dbReference type="PATRIC" id="fig|1232724.3.peg.2477"/>
<name>J9WJ27_MYCIP</name>
<feature type="region of interest" description="Disordered" evidence="1">
    <location>
        <begin position="170"/>
        <end position="200"/>
    </location>
</feature>
<reference evidence="2 3" key="2">
    <citation type="journal article" date="2012" name="Nucleic Acids Res.">
        <title>Massive gene acquisitions in Mycobacterium indicus pranii provide a perspective on mycobacterial evolution.</title>
        <authorList>
            <person name="Saini V."/>
            <person name="Raghuvanshi S."/>
            <person name="Khurana J.P."/>
            <person name="Ahmed N."/>
            <person name="Hasnain S.E."/>
            <person name="Tyagi A.K."/>
            <person name="Tyagi A.K."/>
        </authorList>
    </citation>
    <scope>NUCLEOTIDE SEQUENCE [LARGE SCALE GENOMIC DNA]</scope>
    <source>
        <strain evidence="3">DSM 45239 / MTCC 9506</strain>
    </source>
</reference>
<feature type="compositionally biased region" description="Polar residues" evidence="1">
    <location>
        <begin position="46"/>
        <end position="59"/>
    </location>
</feature>
<accession>J9WJ27</accession>
<proteinExistence type="predicted"/>
<feature type="compositionally biased region" description="Basic and acidic residues" evidence="1">
    <location>
        <begin position="80"/>
        <end position="93"/>
    </location>
</feature>
<evidence type="ECO:0008006" key="4">
    <source>
        <dbReference type="Google" id="ProtNLM"/>
    </source>
</evidence>
<evidence type="ECO:0000313" key="3">
    <source>
        <dbReference type="Proteomes" id="UP000007329"/>
    </source>
</evidence>
<dbReference type="SUPFAM" id="SSF69047">
    <property type="entry name" value="Hypothetical protein YjbJ"/>
    <property type="match status" value="1"/>
</dbReference>
<dbReference type="KEGG" id="mid:MIP_03564"/>
<protein>
    <recommendedName>
        <fullName evidence="4">CsbD family protein</fullName>
    </recommendedName>
</protein>
<evidence type="ECO:0000313" key="2">
    <source>
        <dbReference type="EMBL" id="AFS14447.1"/>
    </source>
</evidence>